<organism evidence="2 3">
    <name type="scientific">Aspergillus indologenus CBS 114.80</name>
    <dbReference type="NCBI Taxonomy" id="1450541"/>
    <lineage>
        <taxon>Eukaryota</taxon>
        <taxon>Fungi</taxon>
        <taxon>Dikarya</taxon>
        <taxon>Ascomycota</taxon>
        <taxon>Pezizomycotina</taxon>
        <taxon>Eurotiomycetes</taxon>
        <taxon>Eurotiomycetidae</taxon>
        <taxon>Eurotiales</taxon>
        <taxon>Aspergillaceae</taxon>
        <taxon>Aspergillus</taxon>
        <taxon>Aspergillus subgen. Circumdati</taxon>
    </lineage>
</organism>
<accession>A0A2V5IK01</accession>
<evidence type="ECO:0000256" key="1">
    <source>
        <dbReference type="SAM" id="Phobius"/>
    </source>
</evidence>
<evidence type="ECO:0000313" key="2">
    <source>
        <dbReference type="EMBL" id="PYI37008.1"/>
    </source>
</evidence>
<keyword evidence="3" id="KW-1185">Reference proteome</keyword>
<gene>
    <name evidence="2" type="ORF">BP00DRAFT_331269</name>
</gene>
<evidence type="ECO:0000313" key="3">
    <source>
        <dbReference type="Proteomes" id="UP000248817"/>
    </source>
</evidence>
<reference evidence="2 3" key="1">
    <citation type="submission" date="2018-02" db="EMBL/GenBank/DDBJ databases">
        <title>The genomes of Aspergillus section Nigri reveals drivers in fungal speciation.</title>
        <authorList>
            <consortium name="DOE Joint Genome Institute"/>
            <person name="Vesth T.C."/>
            <person name="Nybo J."/>
            <person name="Theobald S."/>
            <person name="Brandl J."/>
            <person name="Frisvad J.C."/>
            <person name="Nielsen K.F."/>
            <person name="Lyhne E.K."/>
            <person name="Kogle M.E."/>
            <person name="Kuo A."/>
            <person name="Riley R."/>
            <person name="Clum A."/>
            <person name="Nolan M."/>
            <person name="Lipzen A."/>
            <person name="Salamov A."/>
            <person name="Henrissat B."/>
            <person name="Wiebenga A."/>
            <person name="De vries R.P."/>
            <person name="Grigoriev I.V."/>
            <person name="Mortensen U.H."/>
            <person name="Andersen M.R."/>
            <person name="Baker S.E."/>
        </authorList>
    </citation>
    <scope>NUCLEOTIDE SEQUENCE [LARGE SCALE GENOMIC DNA]</scope>
    <source>
        <strain evidence="2 3">CBS 114.80</strain>
    </source>
</reference>
<keyword evidence="1" id="KW-0812">Transmembrane</keyword>
<keyword evidence="1" id="KW-1133">Transmembrane helix</keyword>
<feature type="transmembrane region" description="Helical" evidence="1">
    <location>
        <begin position="6"/>
        <end position="26"/>
    </location>
</feature>
<protein>
    <submittedName>
        <fullName evidence="2">Uncharacterized protein</fullName>
    </submittedName>
</protein>
<dbReference type="EMBL" id="KZ825463">
    <property type="protein sequence ID" value="PYI37008.1"/>
    <property type="molecule type" value="Genomic_DNA"/>
</dbReference>
<dbReference type="AlphaFoldDB" id="A0A2V5IK01"/>
<name>A0A2V5IK01_9EURO</name>
<dbReference type="Proteomes" id="UP000248817">
    <property type="component" value="Unassembled WGS sequence"/>
</dbReference>
<proteinExistence type="predicted"/>
<sequence>QYFYRYAIINLTYFKFNSLLFSICIFDSYNIKRLILIFKFNICIYTEPANFITAVIDENIFLEAIY</sequence>
<feature type="non-terminal residue" evidence="2">
    <location>
        <position position="1"/>
    </location>
</feature>
<keyword evidence="1" id="KW-0472">Membrane</keyword>